<sequence length="46" mass="5265">CYAVMLVVIDWTPLFPEFILMNDVPSLNLGKSQRLSSFYMSPKEPS</sequence>
<organism evidence="1 2">
    <name type="scientific">Funneliformis mosseae</name>
    <name type="common">Endomycorrhizal fungus</name>
    <name type="synonym">Glomus mosseae</name>
    <dbReference type="NCBI Taxonomy" id="27381"/>
    <lineage>
        <taxon>Eukaryota</taxon>
        <taxon>Fungi</taxon>
        <taxon>Fungi incertae sedis</taxon>
        <taxon>Mucoromycota</taxon>
        <taxon>Glomeromycotina</taxon>
        <taxon>Glomeromycetes</taxon>
        <taxon>Glomerales</taxon>
        <taxon>Glomeraceae</taxon>
        <taxon>Funneliformis</taxon>
    </lineage>
</organism>
<gene>
    <name evidence="1" type="ORF">FMOSSE_LOCUS12432</name>
</gene>
<proteinExistence type="predicted"/>
<evidence type="ECO:0000313" key="1">
    <source>
        <dbReference type="EMBL" id="CAG8671448.1"/>
    </source>
</evidence>
<name>A0A9N9HAC0_FUNMO</name>
<reference evidence="1" key="1">
    <citation type="submission" date="2021-06" db="EMBL/GenBank/DDBJ databases">
        <authorList>
            <person name="Kallberg Y."/>
            <person name="Tangrot J."/>
            <person name="Rosling A."/>
        </authorList>
    </citation>
    <scope>NUCLEOTIDE SEQUENCE</scope>
    <source>
        <strain evidence="1">87-6 pot B 2015</strain>
    </source>
</reference>
<dbReference type="AlphaFoldDB" id="A0A9N9HAC0"/>
<comment type="caution">
    <text evidence="1">The sequence shown here is derived from an EMBL/GenBank/DDBJ whole genome shotgun (WGS) entry which is preliminary data.</text>
</comment>
<dbReference type="Proteomes" id="UP000789375">
    <property type="component" value="Unassembled WGS sequence"/>
</dbReference>
<keyword evidence="2" id="KW-1185">Reference proteome</keyword>
<evidence type="ECO:0000313" key="2">
    <source>
        <dbReference type="Proteomes" id="UP000789375"/>
    </source>
</evidence>
<protein>
    <submittedName>
        <fullName evidence="1">2324_t:CDS:1</fullName>
    </submittedName>
</protein>
<feature type="non-terminal residue" evidence="1">
    <location>
        <position position="1"/>
    </location>
</feature>
<dbReference type="EMBL" id="CAJVPP010005904">
    <property type="protein sequence ID" value="CAG8671448.1"/>
    <property type="molecule type" value="Genomic_DNA"/>
</dbReference>
<accession>A0A9N9HAC0</accession>